<proteinExistence type="predicted"/>
<name>A0A1C5K3V2_9ACTN</name>
<evidence type="ECO:0008006" key="3">
    <source>
        <dbReference type="Google" id="ProtNLM"/>
    </source>
</evidence>
<dbReference type="AlphaFoldDB" id="A0A1C5K3V2"/>
<dbReference type="Proteomes" id="UP000199360">
    <property type="component" value="Unassembled WGS sequence"/>
</dbReference>
<evidence type="ECO:0000313" key="1">
    <source>
        <dbReference type="EMBL" id="SCG77438.1"/>
    </source>
</evidence>
<reference evidence="2" key="1">
    <citation type="submission" date="2016-06" db="EMBL/GenBank/DDBJ databases">
        <authorList>
            <person name="Varghese N."/>
            <person name="Submissions Spin"/>
        </authorList>
    </citation>
    <scope>NUCLEOTIDE SEQUENCE [LARGE SCALE GENOMIC DNA]</scope>
    <source>
        <strain evidence="2">DSM 45647</strain>
    </source>
</reference>
<gene>
    <name evidence="1" type="ORF">GA0070213_11854</name>
</gene>
<accession>A0A1C5K3V2</accession>
<protein>
    <recommendedName>
        <fullName evidence="3">DUF4331 domain-containing protein</fullName>
    </recommendedName>
</protein>
<dbReference type="STRING" id="745366.GA0070213_11854"/>
<evidence type="ECO:0000313" key="2">
    <source>
        <dbReference type="Proteomes" id="UP000199360"/>
    </source>
</evidence>
<sequence>MHMSHHLDSPAARRDPRLNITDQYVFDDRDATVFVMNTRTSLAGDAAVGFHHEARYEIRIHLDGSPVENLAFRFVFDSDGMDDQTFRVFRLEGDDAADDGAVGTEIARCRTGQENAGAGGVRVWAGRAAETFFLDLGQLAAMDQLVIHGKDVPITGFLPGAATNTFAGSTVQSIVLRVPHHDPQLFDDRMIRVWSTTRLATDAGGWRQTSRAGMPMIWPLFRDADSEAASAANGTHPADDWANYSSSIQAQVAAAVRRMGTTARPEAYALDVVRRILPDTLPYQVGTPAVFGFTDINGRGLGDNAPEVMFSLVTNSAVGTGLPAALTEDIRGATFPYVVPA</sequence>
<keyword evidence="2" id="KW-1185">Reference proteome</keyword>
<dbReference type="Pfam" id="PF14224">
    <property type="entry name" value="DUF4331"/>
    <property type="match status" value="2"/>
</dbReference>
<dbReference type="InterPro" id="IPR025566">
    <property type="entry name" value="DUF4331"/>
</dbReference>
<dbReference type="OrthoDB" id="9791748at2"/>
<dbReference type="EMBL" id="FMDM01000018">
    <property type="protein sequence ID" value="SCG77438.1"/>
    <property type="molecule type" value="Genomic_DNA"/>
</dbReference>
<organism evidence="1 2">
    <name type="scientific">Micromonospora humi</name>
    <dbReference type="NCBI Taxonomy" id="745366"/>
    <lineage>
        <taxon>Bacteria</taxon>
        <taxon>Bacillati</taxon>
        <taxon>Actinomycetota</taxon>
        <taxon>Actinomycetes</taxon>
        <taxon>Micromonosporales</taxon>
        <taxon>Micromonosporaceae</taxon>
        <taxon>Micromonospora</taxon>
    </lineage>
</organism>